<keyword evidence="2" id="KW-0472">Membrane</keyword>
<dbReference type="EMBL" id="MGHY01000004">
    <property type="protein sequence ID" value="OGM80133.1"/>
    <property type="molecule type" value="Genomic_DNA"/>
</dbReference>
<gene>
    <name evidence="3" type="ORF">A2382_01680</name>
</gene>
<evidence type="ECO:0000313" key="3">
    <source>
        <dbReference type="EMBL" id="OGM80133.1"/>
    </source>
</evidence>
<accession>A0A1F8CUW7</accession>
<feature type="region of interest" description="Disordered" evidence="1">
    <location>
        <begin position="107"/>
        <end position="126"/>
    </location>
</feature>
<protein>
    <submittedName>
        <fullName evidence="3">Uncharacterized protein</fullName>
    </submittedName>
</protein>
<dbReference type="Proteomes" id="UP000178999">
    <property type="component" value="Unassembled WGS sequence"/>
</dbReference>
<evidence type="ECO:0000256" key="2">
    <source>
        <dbReference type="SAM" id="Phobius"/>
    </source>
</evidence>
<dbReference type="AlphaFoldDB" id="A0A1F8CUW7"/>
<reference evidence="3 4" key="1">
    <citation type="journal article" date="2016" name="Nat. Commun.">
        <title>Thousands of microbial genomes shed light on interconnected biogeochemical processes in an aquifer system.</title>
        <authorList>
            <person name="Anantharaman K."/>
            <person name="Brown C.T."/>
            <person name="Hug L.A."/>
            <person name="Sharon I."/>
            <person name="Castelle C.J."/>
            <person name="Probst A.J."/>
            <person name="Thomas B.C."/>
            <person name="Singh A."/>
            <person name="Wilkins M.J."/>
            <person name="Karaoz U."/>
            <person name="Brodie E.L."/>
            <person name="Williams K.H."/>
            <person name="Hubbard S.S."/>
            <person name="Banfield J.F."/>
        </authorList>
    </citation>
    <scope>NUCLEOTIDE SEQUENCE [LARGE SCALE GENOMIC DNA]</scope>
</reference>
<evidence type="ECO:0000313" key="4">
    <source>
        <dbReference type="Proteomes" id="UP000178999"/>
    </source>
</evidence>
<sequence length="169" mass="18858">MDNNQNQQQSIPVAENITSSEPLAPMSQVHADDIPPMPSQMVPTPENQDFKPTQKRIPLKLPKLNLTTLFSPKLKKIIILAIILMVLLLVIGGLAPIILNYFKKSSAPTPTPTPTPTPEAVVSNPSPYASDEVVLSLEDRINRLEEEMKIVNFRDDALRLPVLDWDIKF</sequence>
<keyword evidence="2" id="KW-0812">Transmembrane</keyword>
<feature type="transmembrane region" description="Helical" evidence="2">
    <location>
        <begin position="77"/>
        <end position="102"/>
    </location>
</feature>
<keyword evidence="2" id="KW-1133">Transmembrane helix</keyword>
<comment type="caution">
    <text evidence="3">The sequence shown here is derived from an EMBL/GenBank/DDBJ whole genome shotgun (WGS) entry which is preliminary data.</text>
</comment>
<name>A0A1F8CUW7_9BACT</name>
<organism evidence="3 4">
    <name type="scientific">Candidatus Woesebacteria bacterium RIFOXYB1_FULL_38_16</name>
    <dbReference type="NCBI Taxonomy" id="1802538"/>
    <lineage>
        <taxon>Bacteria</taxon>
        <taxon>Candidatus Woeseibacteriota</taxon>
    </lineage>
</organism>
<evidence type="ECO:0000256" key="1">
    <source>
        <dbReference type="SAM" id="MobiDB-lite"/>
    </source>
</evidence>
<proteinExistence type="predicted"/>